<keyword evidence="5" id="KW-0175">Coiled coil</keyword>
<dbReference type="Proteomes" id="UP000033540">
    <property type="component" value="Unassembled WGS sequence"/>
</dbReference>
<dbReference type="FunFam" id="3.60.40.10:FF:000098">
    <property type="entry name" value="Protein phosphatase 2C, putative"/>
    <property type="match status" value="1"/>
</dbReference>
<evidence type="ECO:0000259" key="7">
    <source>
        <dbReference type="PROSITE" id="PS51746"/>
    </source>
</evidence>
<gene>
    <name evidence="8" type="ORF">P875_00034243</name>
</gene>
<feature type="compositionally biased region" description="Low complexity" evidence="6">
    <location>
        <begin position="118"/>
        <end position="133"/>
    </location>
</feature>
<reference evidence="8 9" key="1">
    <citation type="submission" date="2015-02" db="EMBL/GenBank/DDBJ databases">
        <title>Draft genome sequence of Aspergillus parasiticus SU-1.</title>
        <authorList>
            <person name="Yu J."/>
            <person name="Fedorova N."/>
            <person name="Yin Y."/>
            <person name="Losada L."/>
            <person name="Zafar N."/>
            <person name="Taujale R."/>
            <person name="Ehrlich K.C."/>
            <person name="Bhatnagar D."/>
            <person name="Cleveland T.E."/>
            <person name="Bennett J.W."/>
            <person name="Nierman W.C."/>
        </authorList>
    </citation>
    <scope>NUCLEOTIDE SEQUENCE [LARGE SCALE GENOMIC DNA]</scope>
    <source>
        <strain evidence="9">ATCC 56775 / NRRL 5862 / SRRC 143 / SU-1</strain>
    </source>
</reference>
<feature type="region of interest" description="Disordered" evidence="6">
    <location>
        <begin position="972"/>
        <end position="998"/>
    </location>
</feature>
<name>A0A0F0I875_ASPPU</name>
<accession>A0A0F0I875</accession>
<feature type="region of interest" description="Disordered" evidence="6">
    <location>
        <begin position="586"/>
        <end position="606"/>
    </location>
</feature>
<dbReference type="SMART" id="SM00332">
    <property type="entry name" value="PP2Cc"/>
    <property type="match status" value="1"/>
</dbReference>
<evidence type="ECO:0000256" key="3">
    <source>
        <dbReference type="ARBA" id="ARBA00022912"/>
    </source>
</evidence>
<dbReference type="Pfam" id="PF00481">
    <property type="entry name" value="PP2C"/>
    <property type="match status" value="1"/>
</dbReference>
<feature type="coiled-coil region" evidence="5">
    <location>
        <begin position="24"/>
        <end position="51"/>
    </location>
</feature>
<evidence type="ECO:0000256" key="1">
    <source>
        <dbReference type="ARBA" id="ARBA00022723"/>
    </source>
</evidence>
<dbReference type="Gene3D" id="3.60.40.10">
    <property type="entry name" value="PPM-type phosphatase domain"/>
    <property type="match status" value="1"/>
</dbReference>
<dbReference type="GO" id="GO:0004722">
    <property type="term" value="F:protein serine/threonine phosphatase activity"/>
    <property type="evidence" value="ECO:0007669"/>
    <property type="project" value="InterPro"/>
</dbReference>
<dbReference type="PANTHER" id="PTHR13832">
    <property type="entry name" value="PROTEIN PHOSPHATASE 2C"/>
    <property type="match status" value="1"/>
</dbReference>
<sequence length="998" mass="111254">MAIEKPYYAPDPGSLQEFTRADVIKQLQIRVKATQRRLEEVEAALNRCREYSAQDIEIISRQRVRILDLEDLVQKQKTTISNQSKAIADPKRVRIWQSTIPMPIFPLTPTQQRPIVRSPSSSTPSSASPYSPSADTLPPPAFDLPASTPQGKLPSLEENSKTSLSRKRGSFPMSICSLGSSFDTETVIRVISTRLQRLFSRTQEFGHMYTNFPSIQFDSQLNPRVKEYVMSISNKIHASTLLGNPCTRLCVVAKAINFYLVHEILQPTVVKGFDAQMDMEINQIQEHLTIETPAVVRHSLLIAIAHHIQAVVNKPEFSEFNKNNTHSYMENLWLLIGPLTHDPLNQYQVVWMDLQDILTEAQALAIDLYSLPFEYSFRFPAVNEIFEPGTMVNCDQFVGGNPQALKDNTLVRLGVTPTISISDNSTRPADVRLVGLAKVLLRPPPRRYTQLIISLILPKRCYTSNPANAVTNDNRATKRPEFHDYFVTHLPSSSLHPDPRAPVNSFYKLPRSASVPHTGESSHPPASFQPLVDRETTVVRIPLRSAKHHFGATTSRGTRPENEDTYQAGVIDIPAFAKRPPASLTIKRSGANGFPAPRESQGAETASGDPQVFYFAVFDGHGGNECSTFLQHTLHEYIQDSAATFELQSSLKKNRDGHYLKDTEPSTGDLPILQDANSQRIGELEKHLVRDWRTLVGGYFKRFVPPHFSHIGRGARGEPKTLSDLPEGVTIEEVLEYAFLRTDLEFVSAQAAKQGDELENVGHPLYQDNILYGRDRTPSLHIGGVRRFKGGSTASIALISTPTPTPFWHPSSPSSLLVSHVGDTRILLCSTETGDAIPLTSNHHPSSPIEASRLRRYATTFVTDSFGEERMSGLANTRAFGDVQSKRIGVSAEPELRRIEMAPAEYSFLVLMSDGISGTLSDQEVVDIVKEARTPEQGSRDVVNFANEVTKEGDNATCLVVRLGGWERRLEGGLGSMGTKESREWRRQEATDPRRSRR</sequence>
<dbReference type="PROSITE" id="PS51746">
    <property type="entry name" value="PPM_2"/>
    <property type="match status" value="1"/>
</dbReference>
<keyword evidence="1" id="KW-0479">Metal-binding</keyword>
<dbReference type="CDD" id="cd00143">
    <property type="entry name" value="PP2Cc"/>
    <property type="match status" value="1"/>
</dbReference>
<evidence type="ECO:0000313" key="8">
    <source>
        <dbReference type="EMBL" id="KJK62887.1"/>
    </source>
</evidence>
<protein>
    <submittedName>
        <fullName evidence="8">PP2Cc</fullName>
    </submittedName>
</protein>
<keyword evidence="2 4" id="KW-0378">Hydrolase</keyword>
<dbReference type="InterPro" id="IPR000222">
    <property type="entry name" value="PP2C_BS"/>
</dbReference>
<evidence type="ECO:0000256" key="5">
    <source>
        <dbReference type="SAM" id="Coils"/>
    </source>
</evidence>
<evidence type="ECO:0000313" key="9">
    <source>
        <dbReference type="Proteomes" id="UP000033540"/>
    </source>
</evidence>
<evidence type="ECO:0000256" key="6">
    <source>
        <dbReference type="SAM" id="MobiDB-lite"/>
    </source>
</evidence>
<dbReference type="InterPro" id="IPR001932">
    <property type="entry name" value="PPM-type_phosphatase-like_dom"/>
</dbReference>
<dbReference type="OrthoDB" id="416093at2759"/>
<dbReference type="GO" id="GO:0046872">
    <property type="term" value="F:metal ion binding"/>
    <property type="evidence" value="ECO:0007669"/>
    <property type="project" value="UniProtKB-KW"/>
</dbReference>
<dbReference type="PANTHER" id="PTHR13832:SF589">
    <property type="entry name" value="[PYRUVATE DEHYDROGENASE [ACETYL-TRANSFERRING]]-PHOSPHATASE 2, MITOCHONDRIAL"/>
    <property type="match status" value="1"/>
</dbReference>
<evidence type="ECO:0000256" key="2">
    <source>
        <dbReference type="ARBA" id="ARBA00022801"/>
    </source>
</evidence>
<dbReference type="STRING" id="1403190.A0A0F0I875"/>
<dbReference type="SUPFAM" id="SSF81606">
    <property type="entry name" value="PP2C-like"/>
    <property type="match status" value="1"/>
</dbReference>
<dbReference type="PROSITE" id="PS01032">
    <property type="entry name" value="PPM_1"/>
    <property type="match status" value="1"/>
</dbReference>
<proteinExistence type="inferred from homology"/>
<evidence type="ECO:0000256" key="4">
    <source>
        <dbReference type="RuleBase" id="RU003465"/>
    </source>
</evidence>
<dbReference type="AlphaFoldDB" id="A0A0F0I875"/>
<feature type="region of interest" description="Disordered" evidence="6">
    <location>
        <begin position="104"/>
        <end position="169"/>
    </location>
</feature>
<feature type="compositionally biased region" description="Basic and acidic residues" evidence="6">
    <location>
        <begin position="980"/>
        <end position="998"/>
    </location>
</feature>
<feature type="domain" description="PPM-type phosphatase" evidence="7">
    <location>
        <begin position="549"/>
        <end position="963"/>
    </location>
</feature>
<dbReference type="InterPro" id="IPR036457">
    <property type="entry name" value="PPM-type-like_dom_sf"/>
</dbReference>
<comment type="caution">
    <text evidence="8">The sequence shown here is derived from an EMBL/GenBank/DDBJ whole genome shotgun (WGS) entry which is preliminary data.</text>
</comment>
<comment type="similarity">
    <text evidence="4">Belongs to the PP2C family.</text>
</comment>
<organism evidence="8 9">
    <name type="scientific">Aspergillus parasiticus (strain ATCC 56775 / NRRL 5862 / SRRC 143 / SU-1)</name>
    <dbReference type="NCBI Taxonomy" id="1403190"/>
    <lineage>
        <taxon>Eukaryota</taxon>
        <taxon>Fungi</taxon>
        <taxon>Dikarya</taxon>
        <taxon>Ascomycota</taxon>
        <taxon>Pezizomycotina</taxon>
        <taxon>Eurotiomycetes</taxon>
        <taxon>Eurotiomycetidae</taxon>
        <taxon>Eurotiales</taxon>
        <taxon>Aspergillaceae</taxon>
        <taxon>Aspergillus</taxon>
        <taxon>Aspergillus subgen. Circumdati</taxon>
    </lineage>
</organism>
<dbReference type="InterPro" id="IPR015655">
    <property type="entry name" value="PP2C"/>
</dbReference>
<dbReference type="EMBL" id="JZEE01000590">
    <property type="protein sequence ID" value="KJK62887.1"/>
    <property type="molecule type" value="Genomic_DNA"/>
</dbReference>
<keyword evidence="3 4" id="KW-0904">Protein phosphatase</keyword>